<dbReference type="InterPro" id="IPR011009">
    <property type="entry name" value="Kinase-like_dom_sf"/>
</dbReference>
<feature type="compositionally biased region" description="Low complexity" evidence="1">
    <location>
        <begin position="318"/>
        <end position="336"/>
    </location>
</feature>
<dbReference type="Gene3D" id="1.10.510.10">
    <property type="entry name" value="Transferase(Phosphotransferase) domain 1"/>
    <property type="match status" value="1"/>
</dbReference>
<sequence>MSPHAPHEEPSPELPPGMSALRHDDPAWIGSLRVVGRLAATPTGPVFAALTKTATCLAVQTLEVGPDGECEAPSWFSQAVERRQAVGATCVPRIVESDPTAQPPWLATEFVAGHSLAAYVRRYGPLPEQHLMSLAVGVAEALAALHAAGNIHGDLTPESVILNPSGPVLLPGDLATFATGADVATGAPQDMRDWAHLVVDAAGAATPENASDVTAQDDLPEGLRAIVAEALADTASLRPTAAWATDALLAAAGFTEEERSRQSFAWMVRDLLDLAWSDIDGAGHDPHQWRALASAPPRQPESEASGWFSGQDVPVEEGAPGSADSADGGVDSGSGPARHRPGWRVALVGGGLAVVLTLALGGYLALNGVGGAAEEPDADAGTPETPPTVDPSPADSPDDDPEGQPVQFGSLTLHVPDDWDVDVQTAGVSVPGALEIDTNNPACTEAGIRDTYIAALSECGVIVFYGPERIQGLDQFADEPAVASLAEPLSQDHPAHPLTGEAPPCHPAMEMSETPMTAGQDTDVQSEDFAAVGEHEAHYREWLRPCFGAGQEAGGQQQTYVQRDWYLPEEEVYIVDEWNTDELPAVLADARS</sequence>
<dbReference type="Proteomes" id="UP001250214">
    <property type="component" value="Unassembled WGS sequence"/>
</dbReference>
<evidence type="ECO:0000313" key="3">
    <source>
        <dbReference type="Proteomes" id="UP001250214"/>
    </source>
</evidence>
<organism evidence="2 3">
    <name type="scientific">Lipingzhangella rawalii</name>
    <dbReference type="NCBI Taxonomy" id="2055835"/>
    <lineage>
        <taxon>Bacteria</taxon>
        <taxon>Bacillati</taxon>
        <taxon>Actinomycetota</taxon>
        <taxon>Actinomycetes</taxon>
        <taxon>Streptosporangiales</taxon>
        <taxon>Nocardiopsidaceae</taxon>
        <taxon>Lipingzhangella</taxon>
    </lineage>
</organism>
<dbReference type="RefSeq" id="WP_310910629.1">
    <property type="nucleotide sequence ID" value="NZ_JAVLVT010000001.1"/>
</dbReference>
<evidence type="ECO:0008006" key="4">
    <source>
        <dbReference type="Google" id="ProtNLM"/>
    </source>
</evidence>
<reference evidence="3" key="1">
    <citation type="submission" date="2023-07" db="EMBL/GenBank/DDBJ databases">
        <title>Novel species in the genus Lipingzhangella isolated from Sambhar Salt Lake.</title>
        <authorList>
            <person name="Jiya N."/>
            <person name="Kajale S."/>
            <person name="Sharma A."/>
        </authorList>
    </citation>
    <scope>NUCLEOTIDE SEQUENCE [LARGE SCALE GENOMIC DNA]</scope>
    <source>
        <strain evidence="3">LS1_29</strain>
    </source>
</reference>
<feature type="region of interest" description="Disordered" evidence="1">
    <location>
        <begin position="373"/>
        <end position="408"/>
    </location>
</feature>
<dbReference type="SUPFAM" id="SSF56112">
    <property type="entry name" value="Protein kinase-like (PK-like)"/>
    <property type="match status" value="1"/>
</dbReference>
<keyword evidence="3" id="KW-1185">Reference proteome</keyword>
<feature type="region of interest" description="Disordered" evidence="1">
    <location>
        <begin position="1"/>
        <end position="22"/>
    </location>
</feature>
<accession>A0ABU2H1E6</accession>
<name>A0ABU2H1E6_9ACTN</name>
<feature type="compositionally biased region" description="Basic and acidic residues" evidence="1">
    <location>
        <begin position="1"/>
        <end position="10"/>
    </location>
</feature>
<dbReference type="EMBL" id="JAVLVT010000001">
    <property type="protein sequence ID" value="MDS1269118.1"/>
    <property type="molecule type" value="Genomic_DNA"/>
</dbReference>
<evidence type="ECO:0000313" key="2">
    <source>
        <dbReference type="EMBL" id="MDS1269118.1"/>
    </source>
</evidence>
<proteinExistence type="predicted"/>
<comment type="caution">
    <text evidence="2">The sequence shown here is derived from an EMBL/GenBank/DDBJ whole genome shotgun (WGS) entry which is preliminary data.</text>
</comment>
<feature type="region of interest" description="Disordered" evidence="1">
    <location>
        <begin position="294"/>
        <end position="338"/>
    </location>
</feature>
<protein>
    <recommendedName>
        <fullName evidence="4">Serine/threonine protein kinase</fullName>
    </recommendedName>
</protein>
<evidence type="ECO:0000256" key="1">
    <source>
        <dbReference type="SAM" id="MobiDB-lite"/>
    </source>
</evidence>
<gene>
    <name evidence="2" type="ORF">RIF23_02275</name>
</gene>